<dbReference type="RefSeq" id="WP_274162538.1">
    <property type="nucleotide sequence ID" value="NZ_JAJUBC010000001.1"/>
</dbReference>
<evidence type="ECO:0000313" key="2">
    <source>
        <dbReference type="EMBL" id="MDD1791583.1"/>
    </source>
</evidence>
<gene>
    <name evidence="2" type="ORF">LRP50_00380</name>
</gene>
<comment type="caution">
    <text evidence="2">The sequence shown here is derived from an EMBL/GenBank/DDBJ whole genome shotgun (WGS) entry which is preliminary data.</text>
</comment>
<evidence type="ECO:0000256" key="1">
    <source>
        <dbReference type="SAM" id="SignalP"/>
    </source>
</evidence>
<protein>
    <recommendedName>
        <fullName evidence="4">Phosphate ABC transporter substrate-binding protein</fullName>
    </recommendedName>
</protein>
<proteinExistence type="predicted"/>
<keyword evidence="3" id="KW-1185">Reference proteome</keyword>
<organism evidence="2 3">
    <name type="scientific">Enterovibrio gelatinilyticus</name>
    <dbReference type="NCBI Taxonomy" id="2899819"/>
    <lineage>
        <taxon>Bacteria</taxon>
        <taxon>Pseudomonadati</taxon>
        <taxon>Pseudomonadota</taxon>
        <taxon>Gammaproteobacteria</taxon>
        <taxon>Vibrionales</taxon>
        <taxon>Vibrionaceae</taxon>
        <taxon>Enterovibrio</taxon>
    </lineage>
</organism>
<dbReference type="Proteomes" id="UP001149400">
    <property type="component" value="Unassembled WGS sequence"/>
</dbReference>
<name>A0ABT5QU92_9GAMM</name>
<sequence>MKKLVLALLTITWLAWAPSVRAELVVVVNQENPVVDLSTRQVVDLYMGRFNAYPDGSEVLTTDLPNNSPVREAFYRQLVGKSVAQINAYWARLLFTGKSEPPQTVPSIDDVIDYVKKNKNAIAYINEAELTQGLKVVYRFENPQ</sequence>
<dbReference type="EMBL" id="JAJUBC010000001">
    <property type="protein sequence ID" value="MDD1791583.1"/>
    <property type="molecule type" value="Genomic_DNA"/>
</dbReference>
<feature type="chain" id="PRO_5045210289" description="Phosphate ABC transporter substrate-binding protein" evidence="1">
    <location>
        <begin position="23"/>
        <end position="144"/>
    </location>
</feature>
<accession>A0ABT5QU92</accession>
<feature type="signal peptide" evidence="1">
    <location>
        <begin position="1"/>
        <end position="22"/>
    </location>
</feature>
<evidence type="ECO:0000313" key="3">
    <source>
        <dbReference type="Proteomes" id="UP001149400"/>
    </source>
</evidence>
<evidence type="ECO:0008006" key="4">
    <source>
        <dbReference type="Google" id="ProtNLM"/>
    </source>
</evidence>
<keyword evidence="1" id="KW-0732">Signal</keyword>
<dbReference type="Gene3D" id="3.40.190.10">
    <property type="entry name" value="Periplasmic binding protein-like II"/>
    <property type="match status" value="1"/>
</dbReference>
<reference evidence="2" key="1">
    <citation type="submission" date="2021-12" db="EMBL/GenBank/DDBJ databases">
        <title>Enterovibrio ZSDZ35 sp. nov. and Enterovibrio ZSDZ42 sp. nov., isolated from coastal seawater in Qingdao.</title>
        <authorList>
            <person name="Zhang P."/>
        </authorList>
    </citation>
    <scope>NUCLEOTIDE SEQUENCE</scope>
    <source>
        <strain evidence="2">ZSDZ42</strain>
    </source>
</reference>
<dbReference type="SUPFAM" id="SSF53850">
    <property type="entry name" value="Periplasmic binding protein-like II"/>
    <property type="match status" value="1"/>
</dbReference>